<sequence length="223" mass="25636">MFIHKDLFYSTLPIPLRTAFGICTEIVSSNERSQSILFGVIATEISDLLVRDPEGGLLEDLAGLQASVLYQIIRFFNGDIYQRILAEQQEFLFKSYGLKLLRRVDMELHQTEPNWETWILVESIRRTVIIAFKLYTLYWAFRNGASIETNAIKMLPVSIKPSCWASRETYLQCSDRDQTTTYGDFAARWEISSWKSLGTFEKVLLTSYHGTKSFNDGFNCPGL</sequence>
<dbReference type="EMBL" id="JOKZ01000253">
    <property type="protein sequence ID" value="KKP00425.1"/>
    <property type="molecule type" value="Genomic_DNA"/>
</dbReference>
<reference evidence="2" key="1">
    <citation type="journal article" date="2015" name="Genome Announc.">
        <title>Draft whole-genome sequence of the biocontrol agent Trichoderma harzianum T6776.</title>
        <authorList>
            <person name="Baroncelli R."/>
            <person name="Piaggeschi G."/>
            <person name="Fiorini L."/>
            <person name="Bertolini E."/>
            <person name="Zapparata A."/>
            <person name="Pe M.E."/>
            <person name="Sarrocco S."/>
            <person name="Vannacci G."/>
        </authorList>
    </citation>
    <scope>NUCLEOTIDE SEQUENCE [LARGE SCALE GENOMIC DNA]</scope>
    <source>
        <strain evidence="2">T6776</strain>
    </source>
</reference>
<evidence type="ECO:0000313" key="1">
    <source>
        <dbReference type="EMBL" id="KKP00425.1"/>
    </source>
</evidence>
<dbReference type="AlphaFoldDB" id="A0A0F9X794"/>
<dbReference type="OMA" id="TWILVES"/>
<dbReference type="OrthoDB" id="4216928at2759"/>
<evidence type="ECO:0000313" key="2">
    <source>
        <dbReference type="Proteomes" id="UP000034112"/>
    </source>
</evidence>
<gene>
    <name evidence="1" type="ORF">THAR02_07455</name>
</gene>
<organism evidence="1 2">
    <name type="scientific">Trichoderma harzianum</name>
    <name type="common">Hypocrea lixii</name>
    <dbReference type="NCBI Taxonomy" id="5544"/>
    <lineage>
        <taxon>Eukaryota</taxon>
        <taxon>Fungi</taxon>
        <taxon>Dikarya</taxon>
        <taxon>Ascomycota</taxon>
        <taxon>Pezizomycotina</taxon>
        <taxon>Sordariomycetes</taxon>
        <taxon>Hypocreomycetidae</taxon>
        <taxon>Hypocreales</taxon>
        <taxon>Hypocreaceae</taxon>
        <taxon>Trichoderma</taxon>
    </lineage>
</organism>
<accession>A0A0F9X794</accession>
<dbReference type="Proteomes" id="UP000034112">
    <property type="component" value="Unassembled WGS sequence"/>
</dbReference>
<comment type="caution">
    <text evidence="1">The sequence shown here is derived from an EMBL/GenBank/DDBJ whole genome shotgun (WGS) entry which is preliminary data.</text>
</comment>
<proteinExistence type="predicted"/>
<protein>
    <submittedName>
        <fullName evidence="1">Uncharacterized protein</fullName>
    </submittedName>
</protein>
<name>A0A0F9X794_TRIHA</name>